<evidence type="ECO:0000313" key="3">
    <source>
        <dbReference type="Proteomes" id="UP001201980"/>
    </source>
</evidence>
<accession>A0AAD5RF18</accession>
<gene>
    <name evidence="2" type="ORF">MKZ38_000770</name>
</gene>
<feature type="compositionally biased region" description="Basic and acidic residues" evidence="1">
    <location>
        <begin position="170"/>
        <end position="189"/>
    </location>
</feature>
<proteinExistence type="predicted"/>
<sequence>MSILPRIKAREYCLTSGLFDSEAEFNELLPSSAGPYLQDSVIREAKQNKSCSLQWAKKPYKTLALLIYITGVESKTLCHLCQQKNSGYFSKCIFSHYEGKSSYYSACANCIYTGHANRCSLSPIGAANSSSANASANINSSANSADARSYIEDDSDERQDQADGGTNTYNDRHDHGPGDRERAAFTERKYAHRSRSGMFRPAGLSSAASVPNMKRSSGAAGPSLSRGRGGGVSKNLLQPNEIGVPPRLTSSKSNSNLELEEAPRPRQSRRSQQHQQQEQPHPQHPGPDGDPVHLVDDLRIYLDQYRRYYENMGPDQLAREKTLRNLEISVIDAIEVSRKAKRRRLQ</sequence>
<dbReference type="AlphaFoldDB" id="A0AAD5RF18"/>
<dbReference type="EMBL" id="JAKWBI020001183">
    <property type="protein sequence ID" value="KAJ2891182.1"/>
    <property type="molecule type" value="Genomic_DNA"/>
</dbReference>
<comment type="caution">
    <text evidence="2">The sequence shown here is derived from an EMBL/GenBank/DDBJ whole genome shotgun (WGS) entry which is preliminary data.</text>
</comment>
<dbReference type="InterPro" id="IPR022190">
    <property type="entry name" value="DUF3716"/>
</dbReference>
<evidence type="ECO:0000256" key="1">
    <source>
        <dbReference type="SAM" id="MobiDB-lite"/>
    </source>
</evidence>
<feature type="region of interest" description="Disordered" evidence="1">
    <location>
        <begin position="145"/>
        <end position="294"/>
    </location>
</feature>
<reference evidence="2" key="1">
    <citation type="submission" date="2022-07" db="EMBL/GenBank/DDBJ databases">
        <title>Draft genome sequence of Zalerion maritima ATCC 34329, a (micro)plastics degrading marine fungus.</title>
        <authorList>
            <person name="Paco A."/>
            <person name="Goncalves M.F.M."/>
            <person name="Rocha-Santos T.A.P."/>
            <person name="Alves A."/>
        </authorList>
    </citation>
    <scope>NUCLEOTIDE SEQUENCE</scope>
    <source>
        <strain evidence="2">ATCC 34329</strain>
    </source>
</reference>
<dbReference type="Proteomes" id="UP001201980">
    <property type="component" value="Unassembled WGS sequence"/>
</dbReference>
<protein>
    <submittedName>
        <fullName evidence="2">Uncharacterized protein</fullName>
    </submittedName>
</protein>
<organism evidence="2 3">
    <name type="scientific">Zalerion maritima</name>
    <dbReference type="NCBI Taxonomy" id="339359"/>
    <lineage>
        <taxon>Eukaryota</taxon>
        <taxon>Fungi</taxon>
        <taxon>Dikarya</taxon>
        <taxon>Ascomycota</taxon>
        <taxon>Pezizomycotina</taxon>
        <taxon>Sordariomycetes</taxon>
        <taxon>Lulworthiomycetidae</taxon>
        <taxon>Lulworthiales</taxon>
        <taxon>Lulworthiaceae</taxon>
        <taxon>Zalerion</taxon>
    </lineage>
</organism>
<keyword evidence="3" id="KW-1185">Reference proteome</keyword>
<name>A0AAD5RF18_9PEZI</name>
<evidence type="ECO:0000313" key="2">
    <source>
        <dbReference type="EMBL" id="KAJ2891182.1"/>
    </source>
</evidence>
<dbReference type="Pfam" id="PF12511">
    <property type="entry name" value="DUF3716"/>
    <property type="match status" value="1"/>
</dbReference>